<proteinExistence type="inferred from homology"/>
<keyword evidence="6" id="KW-1185">Reference proteome</keyword>
<dbReference type="Gene3D" id="3.40.1190.20">
    <property type="match status" value="1"/>
</dbReference>
<organism evidence="5 6">
    <name type="scientific">Mangrovivirga cuniculi</name>
    <dbReference type="NCBI Taxonomy" id="2715131"/>
    <lineage>
        <taxon>Bacteria</taxon>
        <taxon>Pseudomonadati</taxon>
        <taxon>Bacteroidota</taxon>
        <taxon>Cytophagia</taxon>
        <taxon>Cytophagales</taxon>
        <taxon>Mangrovivirgaceae</taxon>
        <taxon>Mangrovivirga</taxon>
    </lineage>
</organism>
<dbReference type="InterPro" id="IPR052700">
    <property type="entry name" value="Carb_kinase_PfkB-like"/>
</dbReference>
<name>A0A4D7JSD0_9BACT</name>
<accession>A0A4D7JSD0</accession>
<keyword evidence="3 5" id="KW-0418">Kinase</keyword>
<comment type="similarity">
    <text evidence="1">Belongs to the carbohydrate kinase PfkB family.</text>
</comment>
<reference evidence="5 6" key="1">
    <citation type="submission" date="2018-04" db="EMBL/GenBank/DDBJ databases">
        <title>Complete genome uncultured novel isolate.</title>
        <authorList>
            <person name="Merlino G."/>
        </authorList>
    </citation>
    <scope>NUCLEOTIDE SEQUENCE [LARGE SCALE GENOMIC DNA]</scope>
    <source>
        <strain evidence="6">R1DC9</strain>
    </source>
</reference>
<protein>
    <submittedName>
        <fullName evidence="5">2-dehydro-3-deoxygluconokinase</fullName>
    </submittedName>
</protein>
<gene>
    <name evidence="5" type="ORF">DCC35_17625</name>
</gene>
<dbReference type="AlphaFoldDB" id="A0A4D7JSD0"/>
<dbReference type="InterPro" id="IPR011611">
    <property type="entry name" value="PfkB_dom"/>
</dbReference>
<dbReference type="InterPro" id="IPR029056">
    <property type="entry name" value="Ribokinase-like"/>
</dbReference>
<evidence type="ECO:0000256" key="2">
    <source>
        <dbReference type="ARBA" id="ARBA00022679"/>
    </source>
</evidence>
<dbReference type="GO" id="GO:0016301">
    <property type="term" value="F:kinase activity"/>
    <property type="evidence" value="ECO:0007669"/>
    <property type="project" value="UniProtKB-KW"/>
</dbReference>
<feature type="domain" description="Carbohydrate kinase PfkB" evidence="4">
    <location>
        <begin position="1"/>
        <end position="310"/>
    </location>
</feature>
<keyword evidence="2" id="KW-0808">Transferase</keyword>
<evidence type="ECO:0000256" key="1">
    <source>
        <dbReference type="ARBA" id="ARBA00010688"/>
    </source>
</evidence>
<dbReference type="KEGG" id="fpf:DCC35_17625"/>
<dbReference type="OrthoDB" id="9813569at2"/>
<evidence type="ECO:0000259" key="4">
    <source>
        <dbReference type="Pfam" id="PF00294"/>
    </source>
</evidence>
<dbReference type="CDD" id="cd01166">
    <property type="entry name" value="KdgK"/>
    <property type="match status" value="1"/>
</dbReference>
<dbReference type="Pfam" id="PF00294">
    <property type="entry name" value="PfkB"/>
    <property type="match status" value="1"/>
</dbReference>
<evidence type="ECO:0000256" key="3">
    <source>
        <dbReference type="ARBA" id="ARBA00022777"/>
    </source>
</evidence>
<dbReference type="RefSeq" id="WP_137092008.1">
    <property type="nucleotide sequence ID" value="NZ_CP028923.1"/>
</dbReference>
<dbReference type="PANTHER" id="PTHR43320:SF2">
    <property type="entry name" value="2-DEHYDRO-3-DEOXYGLUCONOKINASE_2-DEHYDRO-3-DEOXYGALACTONOKINASE"/>
    <property type="match status" value="1"/>
</dbReference>
<dbReference type="Proteomes" id="UP000298616">
    <property type="component" value="Chromosome"/>
</dbReference>
<dbReference type="PANTHER" id="PTHR43320">
    <property type="entry name" value="SUGAR KINASE"/>
    <property type="match status" value="1"/>
</dbReference>
<dbReference type="SUPFAM" id="SSF53613">
    <property type="entry name" value="Ribokinase-like"/>
    <property type="match status" value="1"/>
</dbReference>
<sequence>MNKIVTFGEIMMRLGTPGNTRFEQSNSFDATFGGGEANVSVSLSHFGLESMHITRFPDNAIGHAATNFLRSNKVDVSGIQYGGERIGLYFLETGGSVRPSKIIYDRKNSAFDEIQPGTIDWDSILDGATWFHWTGISPAISKGAAVCCKEAIDAAHQKGITVSGDLNYRKNLWRYGKTPQEVMPDLISKCDLLIASPWDAENIMGITTDNPDNEKEEILVYSKIMKQFPKVKKIINTKRTTISSNHNLLIGQLFDGKNIIKSKQYEINPIVDRIGGGDAFVSGYIYGNLILKNNQEAIEFAVAASVLKHTIEGDVNITNVEEVNNLIKGNTGKLIR</sequence>
<evidence type="ECO:0000313" key="6">
    <source>
        <dbReference type="Proteomes" id="UP000298616"/>
    </source>
</evidence>
<dbReference type="EMBL" id="CP028923">
    <property type="protein sequence ID" value="QCK16420.1"/>
    <property type="molecule type" value="Genomic_DNA"/>
</dbReference>
<evidence type="ECO:0000313" key="5">
    <source>
        <dbReference type="EMBL" id="QCK16420.1"/>
    </source>
</evidence>